<evidence type="ECO:0000313" key="6">
    <source>
        <dbReference type="Proteomes" id="UP001219037"/>
    </source>
</evidence>
<dbReference type="RefSeq" id="WP_278156703.1">
    <property type="nucleotide sequence ID" value="NZ_CP121252.1"/>
</dbReference>
<gene>
    <name evidence="5" type="ORF">P8192_10000</name>
</gene>
<evidence type="ECO:0000259" key="4">
    <source>
        <dbReference type="Pfam" id="PF04234"/>
    </source>
</evidence>
<dbReference type="Gene3D" id="2.60.40.1220">
    <property type="match status" value="1"/>
</dbReference>
<dbReference type="EMBL" id="CP121252">
    <property type="protein sequence ID" value="WFP15727.1"/>
    <property type="molecule type" value="Genomic_DNA"/>
</dbReference>
<organism evidence="5 6">
    <name type="scientific">Citricoccus muralis</name>
    <dbReference type="NCBI Taxonomy" id="169134"/>
    <lineage>
        <taxon>Bacteria</taxon>
        <taxon>Bacillati</taxon>
        <taxon>Actinomycetota</taxon>
        <taxon>Actinomycetes</taxon>
        <taxon>Micrococcales</taxon>
        <taxon>Micrococcaceae</taxon>
        <taxon>Citricoccus</taxon>
    </lineage>
</organism>
<sequence>MAAHDTLLSASPEADEVLEQSPDTITLEFSGTGLIAGETIPNTIVLHDANGENWEGETVVEGSTMSTELPEPLPNGEFDVAYRVVYSDGHTEEDSYRFEVADPDVTDEIVSDTSEHMEDRSTDTTEDASSSTFGWVLGIGVATAVCVGLILLVMRRQVSPSGD</sequence>
<dbReference type="SUPFAM" id="SSF81296">
    <property type="entry name" value="E set domains"/>
    <property type="match status" value="1"/>
</dbReference>
<dbReference type="Proteomes" id="UP001219037">
    <property type="component" value="Chromosome"/>
</dbReference>
<evidence type="ECO:0000256" key="2">
    <source>
        <dbReference type="ARBA" id="ARBA00023008"/>
    </source>
</evidence>
<keyword evidence="3" id="KW-0812">Transmembrane</keyword>
<dbReference type="InterPro" id="IPR014756">
    <property type="entry name" value="Ig_E-set"/>
</dbReference>
<reference evidence="5 6" key="1">
    <citation type="submission" date="2023-04" db="EMBL/GenBank/DDBJ databases">
        <title>Funneling lignin-derived compounds into biodiesel using alkali-halophilic Citricoccus sp. P2.</title>
        <authorList>
            <person name="Luo C.-B."/>
        </authorList>
    </citation>
    <scope>NUCLEOTIDE SEQUENCE [LARGE SCALE GENOMIC DNA]</scope>
    <source>
        <strain evidence="5 6">P2</strain>
    </source>
</reference>
<evidence type="ECO:0000256" key="3">
    <source>
        <dbReference type="SAM" id="Phobius"/>
    </source>
</evidence>
<accession>A0ABY8H3L7</accession>
<dbReference type="Pfam" id="PF04234">
    <property type="entry name" value="CopC"/>
    <property type="match status" value="1"/>
</dbReference>
<keyword evidence="3" id="KW-1133">Transmembrane helix</keyword>
<keyword evidence="6" id="KW-1185">Reference proteome</keyword>
<dbReference type="InterPro" id="IPR007348">
    <property type="entry name" value="CopC_dom"/>
</dbReference>
<name>A0ABY8H3L7_9MICC</name>
<protein>
    <submittedName>
        <fullName evidence="5">Copper resistance protein CopC</fullName>
    </submittedName>
</protein>
<feature type="transmembrane region" description="Helical" evidence="3">
    <location>
        <begin position="133"/>
        <end position="154"/>
    </location>
</feature>
<keyword evidence="3" id="KW-0472">Membrane</keyword>
<keyword evidence="1" id="KW-0732">Signal</keyword>
<feature type="domain" description="CopC" evidence="4">
    <location>
        <begin position="4"/>
        <end position="100"/>
    </location>
</feature>
<dbReference type="InterPro" id="IPR014755">
    <property type="entry name" value="Cu-Rt/internalin_Ig-like"/>
</dbReference>
<evidence type="ECO:0000256" key="1">
    <source>
        <dbReference type="ARBA" id="ARBA00022729"/>
    </source>
</evidence>
<proteinExistence type="predicted"/>
<keyword evidence="2" id="KW-0186">Copper</keyword>
<evidence type="ECO:0000313" key="5">
    <source>
        <dbReference type="EMBL" id="WFP15727.1"/>
    </source>
</evidence>